<reference evidence="6 7" key="1">
    <citation type="submission" date="2024-03" db="EMBL/GenBank/DDBJ databases">
        <title>Chitinophaga caseinilytica sp. nov., a casein hydrolysing bacterium isolated from forest soil.</title>
        <authorList>
            <person name="Lee D.S."/>
            <person name="Han D.M."/>
            <person name="Baek J.H."/>
            <person name="Choi D.G."/>
            <person name="Jeon J.H."/>
            <person name="Jeon C.O."/>
        </authorList>
    </citation>
    <scope>NUCLEOTIDE SEQUENCE [LARGE SCALE GENOMIC DNA]</scope>
    <source>
        <strain evidence="6 7">KACC 19118</strain>
    </source>
</reference>
<evidence type="ECO:0000256" key="3">
    <source>
        <dbReference type="ARBA" id="ARBA00023125"/>
    </source>
</evidence>
<keyword evidence="7" id="KW-1185">Reference proteome</keyword>
<dbReference type="Gene3D" id="1.10.1740.10">
    <property type="match status" value="1"/>
</dbReference>
<keyword evidence="2" id="KW-0731">Sigma factor</keyword>
<keyword evidence="1" id="KW-0805">Transcription regulation</keyword>
<evidence type="ECO:0000256" key="1">
    <source>
        <dbReference type="ARBA" id="ARBA00023015"/>
    </source>
</evidence>
<gene>
    <name evidence="6" type="ORF">WJU22_15845</name>
</gene>
<accession>A0ABZ2YY39</accession>
<dbReference type="PANTHER" id="PTHR43133">
    <property type="entry name" value="RNA POLYMERASE ECF-TYPE SIGMA FACTO"/>
    <property type="match status" value="1"/>
</dbReference>
<evidence type="ECO:0000313" key="7">
    <source>
        <dbReference type="Proteomes" id="UP001449657"/>
    </source>
</evidence>
<evidence type="ECO:0000256" key="4">
    <source>
        <dbReference type="ARBA" id="ARBA00023163"/>
    </source>
</evidence>
<dbReference type="Proteomes" id="UP001449657">
    <property type="component" value="Chromosome"/>
</dbReference>
<dbReference type="InterPro" id="IPR007627">
    <property type="entry name" value="RNA_pol_sigma70_r2"/>
</dbReference>
<protein>
    <submittedName>
        <fullName evidence="6">Sigma-70 family RNA polymerase sigma factor</fullName>
    </submittedName>
</protein>
<evidence type="ECO:0000256" key="2">
    <source>
        <dbReference type="ARBA" id="ARBA00023082"/>
    </source>
</evidence>
<dbReference type="InterPro" id="IPR039425">
    <property type="entry name" value="RNA_pol_sigma-70-like"/>
</dbReference>
<proteinExistence type="predicted"/>
<keyword evidence="4" id="KW-0804">Transcription</keyword>
<dbReference type="InterPro" id="IPR013325">
    <property type="entry name" value="RNA_pol_sigma_r2"/>
</dbReference>
<sequence>MDPQQNNEWLLALRTGDRPACEALYSECFPAVERMVLLRGGTRPDAEDAFQEAFMALCQRAADPLFRLTAPPSHFLIAAARRQWLKRLRERERLSSQPLPDPADCPEPAHSPLAPLYAVLKRLTQHCLLLLSKAFLLPKKQQEKVAEELGYKNRHSFDNQKYKCLQQARKIVRKG</sequence>
<dbReference type="PANTHER" id="PTHR43133:SF8">
    <property type="entry name" value="RNA POLYMERASE SIGMA FACTOR HI_1459-RELATED"/>
    <property type="match status" value="1"/>
</dbReference>
<name>A0ABZ2YY39_9BACT</name>
<evidence type="ECO:0000259" key="5">
    <source>
        <dbReference type="Pfam" id="PF04542"/>
    </source>
</evidence>
<organism evidence="6 7">
    <name type="scientific">Chitinophaga caseinilytica</name>
    <dbReference type="NCBI Taxonomy" id="2267521"/>
    <lineage>
        <taxon>Bacteria</taxon>
        <taxon>Pseudomonadati</taxon>
        <taxon>Bacteroidota</taxon>
        <taxon>Chitinophagia</taxon>
        <taxon>Chitinophagales</taxon>
        <taxon>Chitinophagaceae</taxon>
        <taxon>Chitinophaga</taxon>
    </lineage>
</organism>
<dbReference type="Pfam" id="PF04542">
    <property type="entry name" value="Sigma70_r2"/>
    <property type="match status" value="1"/>
</dbReference>
<dbReference type="SUPFAM" id="SSF88946">
    <property type="entry name" value="Sigma2 domain of RNA polymerase sigma factors"/>
    <property type="match status" value="1"/>
</dbReference>
<feature type="domain" description="RNA polymerase sigma-70 region 2" evidence="5">
    <location>
        <begin position="24"/>
        <end position="93"/>
    </location>
</feature>
<dbReference type="RefSeq" id="WP_341839153.1">
    <property type="nucleotide sequence ID" value="NZ_CP149792.1"/>
</dbReference>
<keyword evidence="3" id="KW-0238">DNA-binding</keyword>
<evidence type="ECO:0000313" key="6">
    <source>
        <dbReference type="EMBL" id="WZN44369.1"/>
    </source>
</evidence>
<dbReference type="EMBL" id="CP150096">
    <property type="protein sequence ID" value="WZN44369.1"/>
    <property type="molecule type" value="Genomic_DNA"/>
</dbReference>